<name>A0A5N4C5K0_CAMDR</name>
<keyword evidence="22" id="KW-1185">Reference proteome</keyword>
<dbReference type="Gene3D" id="1.50.40.10">
    <property type="entry name" value="Mitochondrial carrier domain"/>
    <property type="match status" value="1"/>
</dbReference>
<dbReference type="PANTHER" id="PTHR45760">
    <property type="entry name" value="FI19922P1-RELATED"/>
    <property type="match status" value="1"/>
</dbReference>
<evidence type="ECO:0000256" key="12">
    <source>
        <dbReference type="ARBA" id="ARBA00023128"/>
    </source>
</evidence>
<keyword evidence="14 18" id="KW-0472">Membrane</keyword>
<dbReference type="GO" id="GO:0005743">
    <property type="term" value="C:mitochondrial inner membrane"/>
    <property type="evidence" value="ECO:0007669"/>
    <property type="project" value="UniProtKB-SubCell"/>
</dbReference>
<comment type="subcellular location">
    <subcellularLocation>
        <location evidence="1 20">Mitochondrion inner membrane</location>
        <topology evidence="1 20">Multi-pass membrane protein</topology>
    </subcellularLocation>
</comment>
<evidence type="ECO:0000256" key="19">
    <source>
        <dbReference type="RuleBase" id="RU000488"/>
    </source>
</evidence>
<comment type="similarity">
    <text evidence="2 19">Belongs to the mitochondrial carrier (TC 2.A.29) family.</text>
</comment>
<evidence type="ECO:0000256" key="20">
    <source>
        <dbReference type="RuleBase" id="RU369018"/>
    </source>
</evidence>
<evidence type="ECO:0000256" key="11">
    <source>
        <dbReference type="ARBA" id="ARBA00023014"/>
    </source>
</evidence>
<evidence type="ECO:0000256" key="15">
    <source>
        <dbReference type="ARBA" id="ARBA00036017"/>
    </source>
</evidence>
<comment type="function">
    <text evidence="20">Mitochondrial transporter required for glutathione import into mitochondria. Glutathione, which plays key roles in oxidative metabolism, is produced exclusively in the cytosol and is imported in many organelles. Mitochondrial glutathione is required for the activity and stability of proteins containing iron-sulfur clusters, as well as erythropoiesis.</text>
</comment>
<evidence type="ECO:0000256" key="1">
    <source>
        <dbReference type="ARBA" id="ARBA00004448"/>
    </source>
</evidence>
<dbReference type="GO" id="GO:0046872">
    <property type="term" value="F:metal ion binding"/>
    <property type="evidence" value="ECO:0007669"/>
    <property type="project" value="UniProtKB-KW"/>
</dbReference>
<organism evidence="21 22">
    <name type="scientific">Camelus dromedarius</name>
    <name type="common">Dromedary</name>
    <name type="synonym">Arabian camel</name>
    <dbReference type="NCBI Taxonomy" id="9838"/>
    <lineage>
        <taxon>Eukaryota</taxon>
        <taxon>Metazoa</taxon>
        <taxon>Chordata</taxon>
        <taxon>Craniata</taxon>
        <taxon>Vertebrata</taxon>
        <taxon>Euteleostomi</taxon>
        <taxon>Mammalia</taxon>
        <taxon>Eutheria</taxon>
        <taxon>Laurasiatheria</taxon>
        <taxon>Artiodactyla</taxon>
        <taxon>Tylopoda</taxon>
        <taxon>Camelidae</taxon>
        <taxon>Camelus</taxon>
    </lineage>
</organism>
<keyword evidence="7 20" id="KW-0677">Repeat</keyword>
<evidence type="ECO:0000256" key="14">
    <source>
        <dbReference type="ARBA" id="ARBA00023136"/>
    </source>
</evidence>
<evidence type="ECO:0000256" key="4">
    <source>
        <dbReference type="ARBA" id="ARBA00022692"/>
    </source>
</evidence>
<comment type="caution">
    <text evidence="21">The sequence shown here is derived from an EMBL/GenBank/DDBJ whole genome shotgun (WGS) entry which is preliminary data.</text>
</comment>
<keyword evidence="9" id="KW-1133">Transmembrane helix</keyword>
<dbReference type="GO" id="GO:1990542">
    <property type="term" value="P:mitochondrial transmembrane transport"/>
    <property type="evidence" value="ECO:0007669"/>
    <property type="project" value="InterPro"/>
</dbReference>
<evidence type="ECO:0000256" key="13">
    <source>
        <dbReference type="ARBA" id="ARBA00023133"/>
    </source>
</evidence>
<dbReference type="STRING" id="9838.ENSCDRP00005018164"/>
<keyword evidence="5" id="KW-0001">2Fe-2S</keyword>
<evidence type="ECO:0000256" key="2">
    <source>
        <dbReference type="ARBA" id="ARBA00006375"/>
    </source>
</evidence>
<evidence type="ECO:0000256" key="9">
    <source>
        <dbReference type="ARBA" id="ARBA00022989"/>
    </source>
</evidence>
<dbReference type="PANTHER" id="PTHR45760:SF1">
    <property type="entry name" value="MITOCHONDRIAL GLUTATHIONE TRANSPORTER SLC25A39-RELATED"/>
    <property type="match status" value="1"/>
</dbReference>
<evidence type="ECO:0000256" key="18">
    <source>
        <dbReference type="PROSITE-ProRule" id="PRU00282"/>
    </source>
</evidence>
<evidence type="ECO:0000256" key="3">
    <source>
        <dbReference type="ARBA" id="ARBA00022448"/>
    </source>
</evidence>
<evidence type="ECO:0000313" key="21">
    <source>
        <dbReference type="EMBL" id="KAB1254161.1"/>
    </source>
</evidence>
<keyword evidence="11" id="KW-0411">Iron-sulfur</keyword>
<accession>A0A5N4C5K0</accession>
<dbReference type="Proteomes" id="UP000299084">
    <property type="component" value="Unassembled WGS sequence"/>
</dbReference>
<dbReference type="InterPro" id="IPR018108">
    <property type="entry name" value="MCP_transmembrane"/>
</dbReference>
<keyword evidence="12 20" id="KW-0496">Mitochondrion</keyword>
<evidence type="ECO:0000256" key="8">
    <source>
        <dbReference type="ARBA" id="ARBA00022792"/>
    </source>
</evidence>
<keyword evidence="10" id="KW-0408">Iron</keyword>
<evidence type="ECO:0000256" key="17">
    <source>
        <dbReference type="ARBA" id="ARBA00044796"/>
    </source>
</evidence>
<gene>
    <name evidence="21" type="ORF">Cadr_000027055</name>
</gene>
<evidence type="ECO:0000313" key="22">
    <source>
        <dbReference type="Proteomes" id="UP000299084"/>
    </source>
</evidence>
<evidence type="ECO:0000256" key="10">
    <source>
        <dbReference type="ARBA" id="ARBA00023004"/>
    </source>
</evidence>
<comment type="catalytic activity">
    <reaction evidence="15">
        <text>glutathione(in) = glutathione(out)</text>
        <dbReference type="Rhea" id="RHEA:74819"/>
        <dbReference type="ChEBI" id="CHEBI:57925"/>
    </reaction>
</comment>
<evidence type="ECO:0000256" key="16">
    <source>
        <dbReference type="ARBA" id="ARBA00041895"/>
    </source>
</evidence>
<dbReference type="InterPro" id="IPR045315">
    <property type="entry name" value="Mtm1-like"/>
</dbReference>
<dbReference type="InterPro" id="IPR023395">
    <property type="entry name" value="MCP_dom_sf"/>
</dbReference>
<dbReference type="PROSITE" id="PS50920">
    <property type="entry name" value="SOLCAR"/>
    <property type="match status" value="1"/>
</dbReference>
<evidence type="ECO:0000256" key="5">
    <source>
        <dbReference type="ARBA" id="ARBA00022714"/>
    </source>
</evidence>
<keyword evidence="3 19" id="KW-0813">Transport</keyword>
<dbReference type="GO" id="GO:0006783">
    <property type="term" value="P:heme biosynthetic process"/>
    <property type="evidence" value="ECO:0007669"/>
    <property type="project" value="UniProtKB-KW"/>
</dbReference>
<dbReference type="GO" id="GO:0051537">
    <property type="term" value="F:2 iron, 2 sulfur cluster binding"/>
    <property type="evidence" value="ECO:0007669"/>
    <property type="project" value="UniProtKB-KW"/>
</dbReference>
<sequence length="205" mass="22450">MGCVAAMGLPCPEHCAAGQCIGPPGHGDCDQSLELVWTKLLARQLSCWELGTCVRAAVAQGGWHLMWLGWGPTALQDMTFSALYWFNYELVKSWLSRLRPKDQTSMGISFVAGGIAGTVAATLTLPFDVVKTQGQVALGAVEAVRAMPLHTESIWLLLRRTQAELGTRGLFTDFLLRIVKAPPSCAVMISTYEFGKSFFQRLNRE</sequence>
<keyword evidence="6" id="KW-0479">Metal-binding</keyword>
<feature type="repeat" description="Solcar" evidence="18">
    <location>
        <begin position="104"/>
        <end position="198"/>
    </location>
</feature>
<dbReference type="EMBL" id="JWIN03000035">
    <property type="protein sequence ID" value="KAB1254161.1"/>
    <property type="molecule type" value="Genomic_DNA"/>
</dbReference>
<dbReference type="SUPFAM" id="SSF103506">
    <property type="entry name" value="Mitochondrial carrier"/>
    <property type="match status" value="1"/>
</dbReference>
<protein>
    <recommendedName>
        <fullName evidence="17 20">Mitochondrial glutathione transporter SLC25A39</fullName>
    </recommendedName>
    <alternativeName>
        <fullName evidence="16 20">Solute carrier family 25 member 39</fullName>
    </alternativeName>
</protein>
<reference evidence="21 22" key="1">
    <citation type="journal article" date="2019" name="Mol. Ecol. Resour.">
        <title>Improving Illumina assemblies with Hi-C and long reads: an example with the North African dromedary.</title>
        <authorList>
            <person name="Elbers J.P."/>
            <person name="Rogers M.F."/>
            <person name="Perelman P.L."/>
            <person name="Proskuryakova A.A."/>
            <person name="Serdyukova N.A."/>
            <person name="Johnson W.E."/>
            <person name="Horin P."/>
            <person name="Corander J."/>
            <person name="Murphy D."/>
            <person name="Burger P.A."/>
        </authorList>
    </citation>
    <scope>NUCLEOTIDE SEQUENCE [LARGE SCALE GENOMIC DNA]</scope>
    <source>
        <strain evidence="21">Drom800</strain>
        <tissue evidence="21">Blood</tissue>
    </source>
</reference>
<evidence type="ECO:0000256" key="7">
    <source>
        <dbReference type="ARBA" id="ARBA00022737"/>
    </source>
</evidence>
<keyword evidence="8 20" id="KW-0999">Mitochondrion inner membrane</keyword>
<dbReference type="AlphaFoldDB" id="A0A5N4C5K0"/>
<dbReference type="Pfam" id="PF00153">
    <property type="entry name" value="Mito_carr"/>
    <property type="match status" value="2"/>
</dbReference>
<keyword evidence="4 18" id="KW-0812">Transmembrane</keyword>
<keyword evidence="13" id="KW-0350">Heme biosynthesis</keyword>
<evidence type="ECO:0000256" key="6">
    <source>
        <dbReference type="ARBA" id="ARBA00022723"/>
    </source>
</evidence>
<proteinExistence type="inferred from homology"/>